<dbReference type="Pfam" id="PF08348">
    <property type="entry name" value="PAS_6"/>
    <property type="match status" value="1"/>
</dbReference>
<sequence>MDMKTAQIPSELTEDQLLIASWEPAVDAIASLFGSSCEVVLHSFNNLQSSVTKIANGHVTGRQAGAPVTDFALQKLTAKCGTKWSTYFTRTKDGQMMKSASTTICNRAGNPIGMLCVNFSLNAPIASLLEAFTLPAATQESKEPIHSETFATSVDDLISQIIAQVNNDPTLASNLRNKEIICQLYDRGIFELKESPALVADKLGISKHTVYLHIRNHKQEI</sequence>
<dbReference type="AlphaFoldDB" id="A0A2T3NY73"/>
<feature type="domain" description="YheO-like" evidence="1">
    <location>
        <begin position="20"/>
        <end position="124"/>
    </location>
</feature>
<dbReference type="InterPro" id="IPR013559">
    <property type="entry name" value="YheO"/>
</dbReference>
<organism evidence="3 4">
    <name type="scientific">Photobacterium sanctipauli</name>
    <dbReference type="NCBI Taxonomy" id="1342794"/>
    <lineage>
        <taxon>Bacteria</taxon>
        <taxon>Pseudomonadati</taxon>
        <taxon>Pseudomonadota</taxon>
        <taxon>Gammaproteobacteria</taxon>
        <taxon>Vibrionales</taxon>
        <taxon>Vibrionaceae</taxon>
        <taxon>Photobacterium</taxon>
    </lineage>
</organism>
<evidence type="ECO:0000259" key="1">
    <source>
        <dbReference type="Pfam" id="PF08348"/>
    </source>
</evidence>
<dbReference type="InterPro" id="IPR039445">
    <property type="entry name" value="DauR-like_HTH"/>
</dbReference>
<dbReference type="PANTHER" id="PTHR35568:SF1">
    <property type="entry name" value="TRANSCRIPTIONAL REGULATOR DAUR"/>
    <property type="match status" value="1"/>
</dbReference>
<evidence type="ECO:0000313" key="3">
    <source>
        <dbReference type="EMBL" id="PSW21237.1"/>
    </source>
</evidence>
<dbReference type="Pfam" id="PF13309">
    <property type="entry name" value="HTH_22"/>
    <property type="match status" value="1"/>
</dbReference>
<keyword evidence="4" id="KW-1185">Reference proteome</keyword>
<evidence type="ECO:0000313" key="4">
    <source>
        <dbReference type="Proteomes" id="UP000241771"/>
    </source>
</evidence>
<proteinExistence type="predicted"/>
<feature type="domain" description="Transcriptional regulator DauR-like HTH" evidence="2">
    <location>
        <begin position="154"/>
        <end position="215"/>
    </location>
</feature>
<dbReference type="EMBL" id="PYMA01000002">
    <property type="protein sequence ID" value="PSW21237.1"/>
    <property type="molecule type" value="Genomic_DNA"/>
</dbReference>
<name>A0A2T3NY73_9GAMM</name>
<dbReference type="InterPro" id="IPR039446">
    <property type="entry name" value="DauR-like"/>
</dbReference>
<gene>
    <name evidence="3" type="ORF">C9I98_04600</name>
</gene>
<accession>A0A2T3NY73</accession>
<evidence type="ECO:0008006" key="5">
    <source>
        <dbReference type="Google" id="ProtNLM"/>
    </source>
</evidence>
<reference evidence="3 4" key="1">
    <citation type="submission" date="2018-01" db="EMBL/GenBank/DDBJ databases">
        <title>Whole genome sequencing of Histamine producing bacteria.</title>
        <authorList>
            <person name="Butler K."/>
        </authorList>
    </citation>
    <scope>NUCLEOTIDE SEQUENCE [LARGE SCALE GENOMIC DNA]</scope>
    <source>
        <strain evidence="3 4">DSM 100436</strain>
    </source>
</reference>
<protein>
    <recommendedName>
        <fullName evidence="5">Transcriptional regulator</fullName>
    </recommendedName>
</protein>
<evidence type="ECO:0000259" key="2">
    <source>
        <dbReference type="Pfam" id="PF13309"/>
    </source>
</evidence>
<comment type="caution">
    <text evidence="3">The sequence shown here is derived from an EMBL/GenBank/DDBJ whole genome shotgun (WGS) entry which is preliminary data.</text>
</comment>
<dbReference type="OrthoDB" id="9796595at2"/>
<dbReference type="Proteomes" id="UP000241771">
    <property type="component" value="Unassembled WGS sequence"/>
</dbReference>
<dbReference type="RefSeq" id="WP_036817486.1">
    <property type="nucleotide sequence ID" value="NZ_JGVO01000078.1"/>
</dbReference>
<dbReference type="PANTHER" id="PTHR35568">
    <property type="entry name" value="TRANSCRIPTIONAL REGULATOR DAUR"/>
    <property type="match status" value="1"/>
</dbReference>